<dbReference type="SUPFAM" id="SSF100879">
    <property type="entry name" value="Lesion bypass DNA polymerase (Y-family), little finger domain"/>
    <property type="match status" value="1"/>
</dbReference>
<evidence type="ECO:0000313" key="4">
    <source>
        <dbReference type="EMBL" id="SBW07551.1"/>
    </source>
</evidence>
<dbReference type="InterPro" id="IPR043502">
    <property type="entry name" value="DNA/RNA_pol_sf"/>
</dbReference>
<comment type="subcellular location">
    <subcellularLocation>
        <location evidence="2">Cytoplasm</location>
    </subcellularLocation>
</comment>
<dbReference type="GO" id="GO:0005829">
    <property type="term" value="C:cytosol"/>
    <property type="evidence" value="ECO:0007669"/>
    <property type="project" value="TreeGrafter"/>
</dbReference>
<dbReference type="GO" id="GO:0042276">
    <property type="term" value="P:error-prone translesion synthesis"/>
    <property type="evidence" value="ECO:0007669"/>
    <property type="project" value="TreeGrafter"/>
</dbReference>
<proteinExistence type="inferred from homology"/>
<keyword evidence="2 4" id="KW-0548">Nucleotidyltransferase</keyword>
<dbReference type="GO" id="GO:0003684">
    <property type="term" value="F:damaged DNA binding"/>
    <property type="evidence" value="ECO:0007669"/>
    <property type="project" value="InterPro"/>
</dbReference>
<dbReference type="GO" id="GO:0006281">
    <property type="term" value="P:DNA repair"/>
    <property type="evidence" value="ECO:0007669"/>
    <property type="project" value="UniProtKB-UniRule"/>
</dbReference>
<gene>
    <name evidence="2 4" type="primary">dinB</name>
    <name evidence="4" type="ORF">KL86CLO1_12315</name>
</gene>
<dbReference type="InterPro" id="IPR022880">
    <property type="entry name" value="DNApol_IV"/>
</dbReference>
<dbReference type="CDD" id="cd03586">
    <property type="entry name" value="PolY_Pol_IV_kappa"/>
    <property type="match status" value="1"/>
</dbReference>
<keyword evidence="2" id="KW-0460">Magnesium</keyword>
<keyword evidence="2" id="KW-0235">DNA replication</keyword>
<evidence type="ECO:0000259" key="3">
    <source>
        <dbReference type="PROSITE" id="PS50173"/>
    </source>
</evidence>
<dbReference type="GO" id="GO:0000287">
    <property type="term" value="F:magnesium ion binding"/>
    <property type="evidence" value="ECO:0007669"/>
    <property type="project" value="UniProtKB-UniRule"/>
</dbReference>
<keyword evidence="2" id="KW-0234">DNA repair</keyword>
<feature type="site" description="Substrate discrimination" evidence="2">
    <location>
        <position position="14"/>
    </location>
</feature>
<dbReference type="AlphaFoldDB" id="A0A212K762"/>
<name>A0A212K762_9FIRM</name>
<organism evidence="4">
    <name type="scientific">uncultured Eubacteriales bacterium</name>
    <dbReference type="NCBI Taxonomy" id="172733"/>
    <lineage>
        <taxon>Bacteria</taxon>
        <taxon>Bacillati</taxon>
        <taxon>Bacillota</taxon>
        <taxon>Clostridia</taxon>
        <taxon>Eubacteriales</taxon>
        <taxon>environmental samples</taxon>
    </lineage>
</organism>
<dbReference type="Gene3D" id="3.30.70.270">
    <property type="match status" value="1"/>
</dbReference>
<evidence type="ECO:0000256" key="2">
    <source>
        <dbReference type="HAMAP-Rule" id="MF_01113"/>
    </source>
</evidence>
<evidence type="ECO:0000256" key="1">
    <source>
        <dbReference type="ARBA" id="ARBA00010945"/>
    </source>
</evidence>
<comment type="subunit">
    <text evidence="2">Monomer.</text>
</comment>
<dbReference type="EC" id="2.7.7.7" evidence="2"/>
<feature type="binding site" evidence="2">
    <location>
        <position position="107"/>
    </location>
    <ligand>
        <name>Mg(2+)</name>
        <dbReference type="ChEBI" id="CHEBI:18420"/>
    </ligand>
</feature>
<keyword evidence="2" id="KW-0515">Mutator protein</keyword>
<dbReference type="InterPro" id="IPR050116">
    <property type="entry name" value="DNA_polymerase-Y"/>
</dbReference>
<keyword evidence="2" id="KW-0238">DNA-binding</keyword>
<keyword evidence="2" id="KW-0963">Cytoplasm</keyword>
<dbReference type="PANTHER" id="PTHR11076:SF33">
    <property type="entry name" value="DNA POLYMERASE KAPPA"/>
    <property type="match status" value="1"/>
</dbReference>
<dbReference type="Gene3D" id="3.30.1490.100">
    <property type="entry name" value="DNA polymerase, Y-family, little finger domain"/>
    <property type="match status" value="1"/>
</dbReference>
<comment type="function">
    <text evidence="2">Poorly processive, error-prone DNA polymerase involved in untargeted mutagenesis. Copies undamaged DNA at stalled replication forks, which arise in vivo from mismatched or misaligned primer ends. These misaligned primers can be extended by PolIV. Exhibits no 3'-5' exonuclease (proofreading) activity. May be involved in translesional synthesis, in conjunction with the beta clamp from PolIII.</text>
</comment>
<keyword evidence="2" id="KW-0479">Metal-binding</keyword>
<dbReference type="PANTHER" id="PTHR11076">
    <property type="entry name" value="DNA REPAIR POLYMERASE UMUC / TRANSFERASE FAMILY MEMBER"/>
    <property type="match status" value="1"/>
</dbReference>
<dbReference type="EMBL" id="FLUN01000001">
    <property type="protein sequence ID" value="SBW07551.1"/>
    <property type="molecule type" value="Genomic_DNA"/>
</dbReference>
<dbReference type="GO" id="GO:0003887">
    <property type="term" value="F:DNA-directed DNA polymerase activity"/>
    <property type="evidence" value="ECO:0007669"/>
    <property type="project" value="UniProtKB-UniRule"/>
</dbReference>
<keyword evidence="2" id="KW-0239">DNA-directed DNA polymerase</keyword>
<dbReference type="InterPro" id="IPR036775">
    <property type="entry name" value="DNA_pol_Y-fam_lit_finger_sf"/>
</dbReference>
<dbReference type="InterPro" id="IPR017961">
    <property type="entry name" value="DNA_pol_Y-fam_little_finger"/>
</dbReference>
<dbReference type="Gene3D" id="3.40.1170.60">
    <property type="match status" value="1"/>
</dbReference>
<feature type="domain" description="UmuC" evidence="3">
    <location>
        <begin position="5"/>
        <end position="190"/>
    </location>
</feature>
<protein>
    <recommendedName>
        <fullName evidence="2">DNA polymerase IV</fullName>
        <shortName evidence="2">Pol IV</shortName>
        <ecNumber evidence="2">2.7.7.7</ecNumber>
    </recommendedName>
</protein>
<dbReference type="Pfam" id="PF00817">
    <property type="entry name" value="IMS"/>
    <property type="match status" value="1"/>
</dbReference>
<accession>A0A212K762</accession>
<dbReference type="Gene3D" id="1.10.150.20">
    <property type="entry name" value="5' to 3' exonuclease, C-terminal subdomain"/>
    <property type="match status" value="1"/>
</dbReference>
<feature type="active site" evidence="2">
    <location>
        <position position="108"/>
    </location>
</feature>
<comment type="catalytic activity">
    <reaction evidence="2">
        <text>DNA(n) + a 2'-deoxyribonucleoside 5'-triphosphate = DNA(n+1) + diphosphate</text>
        <dbReference type="Rhea" id="RHEA:22508"/>
        <dbReference type="Rhea" id="RHEA-COMP:17339"/>
        <dbReference type="Rhea" id="RHEA-COMP:17340"/>
        <dbReference type="ChEBI" id="CHEBI:33019"/>
        <dbReference type="ChEBI" id="CHEBI:61560"/>
        <dbReference type="ChEBI" id="CHEBI:173112"/>
        <dbReference type="EC" id="2.7.7.7"/>
    </reaction>
</comment>
<dbReference type="GO" id="GO:0006261">
    <property type="term" value="P:DNA-templated DNA replication"/>
    <property type="evidence" value="ECO:0007669"/>
    <property type="project" value="UniProtKB-UniRule"/>
</dbReference>
<comment type="similarity">
    <text evidence="1 2">Belongs to the DNA polymerase type-Y family.</text>
</comment>
<dbReference type="InterPro" id="IPR001126">
    <property type="entry name" value="UmuC"/>
</dbReference>
<feature type="binding site" evidence="2">
    <location>
        <position position="9"/>
    </location>
    <ligand>
        <name>Mg(2+)</name>
        <dbReference type="ChEBI" id="CHEBI:18420"/>
    </ligand>
</feature>
<dbReference type="GO" id="GO:0009432">
    <property type="term" value="P:SOS response"/>
    <property type="evidence" value="ECO:0007669"/>
    <property type="project" value="TreeGrafter"/>
</dbReference>
<dbReference type="HAMAP" id="MF_01113">
    <property type="entry name" value="DNApol_IV"/>
    <property type="match status" value="1"/>
</dbReference>
<dbReference type="SUPFAM" id="SSF56672">
    <property type="entry name" value="DNA/RNA polymerases"/>
    <property type="match status" value="1"/>
</dbReference>
<dbReference type="InterPro" id="IPR043128">
    <property type="entry name" value="Rev_trsase/Diguanyl_cyclase"/>
</dbReference>
<dbReference type="PROSITE" id="PS50173">
    <property type="entry name" value="UMUC"/>
    <property type="match status" value="1"/>
</dbReference>
<keyword evidence="2 4" id="KW-0808">Transferase</keyword>
<reference evidence="4" key="1">
    <citation type="submission" date="2016-04" db="EMBL/GenBank/DDBJ databases">
        <authorList>
            <person name="Evans L.H."/>
            <person name="Alamgir A."/>
            <person name="Owens N."/>
            <person name="Weber N.D."/>
            <person name="Virtaneva K."/>
            <person name="Barbian K."/>
            <person name="Babar A."/>
            <person name="Rosenke K."/>
        </authorList>
    </citation>
    <scope>NUCLEOTIDE SEQUENCE</scope>
    <source>
        <strain evidence="4">86</strain>
    </source>
</reference>
<keyword evidence="2" id="KW-0227">DNA damage</keyword>
<dbReference type="Pfam" id="PF11799">
    <property type="entry name" value="IMS_C"/>
    <property type="match status" value="1"/>
</dbReference>
<sequence length="415" mass="45343">MDRLILHCDLNSFYASVELLSLPELRASGKPVAVCGDPSSRHGVILAKNEAAKACGVKTAETVWQAKKKCPDLVLLSSHRGEYSKWSKVVNGIYNRFTDLVEPFSIDESWLDMTGSAHLWGGDGRMVADLVRETVRRETELTVSVGVSFNKVFAKMGSDYKKPNATTVITRENYQDLLWPLPVTDLLFVGRASAELLRGYGVDTIGDLARFGREPLISLLGKQGATLHDYATGAEHEPVSPAVATAPPKSVGSGLTFKRNLLGLEDVRTGVAALADEVAARLRRHGLRCATVQVTIRDPSFKDICRQKPLHAPCCTAREIGAAAMELITTSWNMKSPIRALTITGQNLVGEDEVTEQISLFDEGAVPRRERRERLEQAMDKIRGKYGEEAITFTSAVKGELGLTGDNKLPPPDGE</sequence>
<comment type="cofactor">
    <cofactor evidence="2">
        <name>Mg(2+)</name>
        <dbReference type="ChEBI" id="CHEBI:18420"/>
    </cofactor>
    <text evidence="2">Binds 2 magnesium ions per subunit.</text>
</comment>